<dbReference type="PRINTS" id="PR01883">
    <property type="entry name" value="LEUKAEMIAIF"/>
</dbReference>
<dbReference type="GO" id="GO:0000902">
    <property type="term" value="P:cell morphogenesis"/>
    <property type="evidence" value="ECO:0007669"/>
    <property type="project" value="Ensembl"/>
</dbReference>
<dbReference type="GO" id="GO:0060426">
    <property type="term" value="P:lung vasculature development"/>
    <property type="evidence" value="ECO:0007669"/>
    <property type="project" value="Ensembl"/>
</dbReference>
<dbReference type="Proteomes" id="UP000694392">
    <property type="component" value="Unplaced"/>
</dbReference>
<dbReference type="GO" id="GO:0005146">
    <property type="term" value="F:leukemia inhibitory factor receptor binding"/>
    <property type="evidence" value="ECO:0007669"/>
    <property type="project" value="Ensembl"/>
</dbReference>
<dbReference type="PANTHER" id="PTHR10633:SF0">
    <property type="entry name" value="LEUKEMIA INHIBITORY FACTOR"/>
    <property type="match status" value="1"/>
</dbReference>
<sequence length="178" mass="19924">MKVRETEAQISGVVPLLLALYYRCVSGKPLPVNSPSPLCNNIHSCKHHHVYKQVLSQVARLNMTAQDLFNTYLTCQGAPFSTHLDDICNPNDTYFPAFAVNRTSTEKEIMVALYKVFAFLNASLGNITRDQHKLNPKAENLRNQLINTTKTTRGLISNLTCLLCSTKYNVSQVDVTYG</sequence>
<evidence type="ECO:0000256" key="4">
    <source>
        <dbReference type="ARBA" id="ARBA00022525"/>
    </source>
</evidence>
<dbReference type="GO" id="GO:0072307">
    <property type="term" value="P:regulation of metanephric nephron tubule epithelial cell differentiation"/>
    <property type="evidence" value="ECO:0007669"/>
    <property type="project" value="Ensembl"/>
</dbReference>
<dbReference type="GO" id="GO:0010467">
    <property type="term" value="P:gene expression"/>
    <property type="evidence" value="ECO:0007669"/>
    <property type="project" value="Ensembl"/>
</dbReference>
<evidence type="ECO:0000313" key="6">
    <source>
        <dbReference type="Ensembl" id="ENSSPUP00000024652.1"/>
    </source>
</evidence>
<dbReference type="OMA" id="ATCATDH"/>
<dbReference type="GO" id="GO:0045651">
    <property type="term" value="P:positive regulation of macrophage differentiation"/>
    <property type="evidence" value="ECO:0007669"/>
    <property type="project" value="Ensembl"/>
</dbReference>
<keyword evidence="4" id="KW-0964">Secreted</keyword>
<dbReference type="GO" id="GO:0060463">
    <property type="term" value="P:lung lobe morphogenesis"/>
    <property type="evidence" value="ECO:0007669"/>
    <property type="project" value="Ensembl"/>
</dbReference>
<dbReference type="GeneTree" id="ENSGT00390000000059"/>
<accession>A0A8D0HU69</accession>
<organism evidence="6 7">
    <name type="scientific">Sphenodon punctatus</name>
    <name type="common">Tuatara</name>
    <name type="synonym">Hatteria punctata</name>
    <dbReference type="NCBI Taxonomy" id="8508"/>
    <lineage>
        <taxon>Eukaryota</taxon>
        <taxon>Metazoa</taxon>
        <taxon>Chordata</taxon>
        <taxon>Craniata</taxon>
        <taxon>Vertebrata</taxon>
        <taxon>Euteleostomi</taxon>
        <taxon>Lepidosauria</taxon>
        <taxon>Sphenodontia</taxon>
        <taxon>Sphenodontidae</taxon>
        <taxon>Sphenodon</taxon>
    </lineage>
</organism>
<evidence type="ECO:0000256" key="3">
    <source>
        <dbReference type="ARBA" id="ARBA00022514"/>
    </source>
</evidence>
<dbReference type="GO" id="GO:0008285">
    <property type="term" value="P:negative regulation of cell population proliferation"/>
    <property type="evidence" value="ECO:0007669"/>
    <property type="project" value="Ensembl"/>
</dbReference>
<keyword evidence="7" id="KW-1185">Reference proteome</keyword>
<dbReference type="GO" id="GO:0070373">
    <property type="term" value="P:negative regulation of ERK1 and ERK2 cascade"/>
    <property type="evidence" value="ECO:0007669"/>
    <property type="project" value="Ensembl"/>
</dbReference>
<dbReference type="GO" id="GO:0140013">
    <property type="term" value="P:meiotic nuclear division"/>
    <property type="evidence" value="ECO:0007669"/>
    <property type="project" value="Ensembl"/>
</dbReference>
<dbReference type="GO" id="GO:0005125">
    <property type="term" value="F:cytokine activity"/>
    <property type="evidence" value="ECO:0007669"/>
    <property type="project" value="UniProtKB-KW"/>
</dbReference>
<dbReference type="GO" id="GO:0072108">
    <property type="term" value="P:positive regulation of mesenchymal to epithelial transition involved in metanephros morphogenesis"/>
    <property type="evidence" value="ECO:0007669"/>
    <property type="project" value="Ensembl"/>
</dbReference>
<dbReference type="GO" id="GO:0045835">
    <property type="term" value="P:negative regulation of meiotic nuclear division"/>
    <property type="evidence" value="ECO:0007669"/>
    <property type="project" value="Ensembl"/>
</dbReference>
<dbReference type="GO" id="GO:1904894">
    <property type="term" value="P:positive regulation of receptor signaling pathway via STAT"/>
    <property type="evidence" value="ECO:0007669"/>
    <property type="project" value="Ensembl"/>
</dbReference>
<dbReference type="GO" id="GO:0008083">
    <property type="term" value="F:growth factor activity"/>
    <property type="evidence" value="ECO:0007669"/>
    <property type="project" value="Ensembl"/>
</dbReference>
<gene>
    <name evidence="6" type="primary">LIF</name>
</gene>
<comment type="subcellular location">
    <subcellularLocation>
        <location evidence="1">Secreted</location>
    </subcellularLocation>
</comment>
<dbReference type="GO" id="GO:0045944">
    <property type="term" value="P:positive regulation of transcription by RNA polymerase II"/>
    <property type="evidence" value="ECO:0007669"/>
    <property type="project" value="Ensembl"/>
</dbReference>
<dbReference type="GO" id="GO:0033630">
    <property type="term" value="P:positive regulation of cell adhesion mediated by integrin"/>
    <property type="evidence" value="ECO:0007669"/>
    <property type="project" value="Ensembl"/>
</dbReference>
<dbReference type="GO" id="GO:0043410">
    <property type="term" value="P:positive regulation of MAPK cascade"/>
    <property type="evidence" value="ECO:0007669"/>
    <property type="project" value="Ensembl"/>
</dbReference>
<dbReference type="GO" id="GO:0097696">
    <property type="term" value="P:cell surface receptor signaling pathway via STAT"/>
    <property type="evidence" value="ECO:0007669"/>
    <property type="project" value="Ensembl"/>
</dbReference>
<evidence type="ECO:0000256" key="5">
    <source>
        <dbReference type="ARBA" id="ARBA00024822"/>
    </source>
</evidence>
<dbReference type="GO" id="GO:0048863">
    <property type="term" value="P:stem cell differentiation"/>
    <property type="evidence" value="ECO:0007669"/>
    <property type="project" value="Ensembl"/>
</dbReference>
<dbReference type="SUPFAM" id="SSF47266">
    <property type="entry name" value="4-helical cytokines"/>
    <property type="match status" value="1"/>
</dbReference>
<dbReference type="GO" id="GO:0035019">
    <property type="term" value="P:somatic stem cell population maintenance"/>
    <property type="evidence" value="ECO:0007669"/>
    <property type="project" value="Ensembl"/>
</dbReference>
<dbReference type="SMART" id="SM00080">
    <property type="entry name" value="LIF_OSM"/>
    <property type="match status" value="1"/>
</dbReference>
<dbReference type="GO" id="GO:0001974">
    <property type="term" value="P:blood vessel remodeling"/>
    <property type="evidence" value="ECO:0007669"/>
    <property type="project" value="Ensembl"/>
</dbReference>
<dbReference type="InterPro" id="IPR003624">
    <property type="entry name" value="Leukemia_IF"/>
</dbReference>
<protein>
    <recommendedName>
        <fullName evidence="2">Leukemia inhibitory factor</fullName>
    </recommendedName>
</protein>
<proteinExistence type="predicted"/>
<dbReference type="PANTHER" id="PTHR10633">
    <property type="entry name" value="LEUKEMIA INHIBITORY FACTOR"/>
    <property type="match status" value="1"/>
</dbReference>
<name>A0A8D0HU69_SPHPU</name>
<dbReference type="GO" id="GO:0046888">
    <property type="term" value="P:negative regulation of hormone secretion"/>
    <property type="evidence" value="ECO:0007669"/>
    <property type="project" value="Ensembl"/>
</dbReference>
<dbReference type="Ensembl" id="ENSSPUT00000026311.1">
    <property type="protein sequence ID" value="ENSSPUP00000024652.1"/>
    <property type="gene ID" value="ENSSPUG00000018884.1"/>
</dbReference>
<dbReference type="GO" id="GO:0048146">
    <property type="term" value="P:positive regulation of fibroblast proliferation"/>
    <property type="evidence" value="ECO:0007669"/>
    <property type="project" value="Ensembl"/>
</dbReference>
<dbReference type="AlphaFoldDB" id="A0A8D0HU69"/>
<dbReference type="Gene3D" id="1.20.1250.10">
    <property type="match status" value="1"/>
</dbReference>
<dbReference type="GO" id="GO:0048861">
    <property type="term" value="P:leukemia inhibitory factor signaling pathway"/>
    <property type="evidence" value="ECO:0007669"/>
    <property type="project" value="Ensembl"/>
</dbReference>
<dbReference type="GO" id="GO:0048644">
    <property type="term" value="P:muscle organ morphogenesis"/>
    <property type="evidence" value="ECO:0007669"/>
    <property type="project" value="Ensembl"/>
</dbReference>
<evidence type="ECO:0000256" key="2">
    <source>
        <dbReference type="ARBA" id="ARBA00016836"/>
    </source>
</evidence>
<dbReference type="GO" id="GO:0048144">
    <property type="term" value="P:fibroblast proliferation"/>
    <property type="evidence" value="ECO:0007669"/>
    <property type="project" value="Ensembl"/>
</dbReference>
<dbReference type="InterPro" id="IPR009079">
    <property type="entry name" value="4_helix_cytokine-like_core"/>
</dbReference>
<dbReference type="Pfam" id="PF01291">
    <property type="entry name" value="LIF_OSM"/>
    <property type="match status" value="1"/>
</dbReference>
<dbReference type="GO" id="GO:0048711">
    <property type="term" value="P:positive regulation of astrocyte differentiation"/>
    <property type="evidence" value="ECO:0007669"/>
    <property type="project" value="Ensembl"/>
</dbReference>
<dbReference type="GO" id="GO:0048666">
    <property type="term" value="P:neuron development"/>
    <property type="evidence" value="ECO:0007669"/>
    <property type="project" value="Ensembl"/>
</dbReference>
<keyword evidence="3" id="KW-0202">Cytokine</keyword>
<dbReference type="GO" id="GO:0010628">
    <property type="term" value="P:positive regulation of gene expression"/>
    <property type="evidence" value="ECO:0007669"/>
    <property type="project" value="Ensembl"/>
</dbReference>
<dbReference type="GO" id="GO:0005615">
    <property type="term" value="C:extracellular space"/>
    <property type="evidence" value="ECO:0007669"/>
    <property type="project" value="UniProtKB-KW"/>
</dbReference>
<dbReference type="InterPro" id="IPR001581">
    <property type="entry name" value="Leukemia_IF/oncostatin"/>
</dbReference>
<dbReference type="GO" id="GO:0001666">
    <property type="term" value="P:response to hypoxia"/>
    <property type="evidence" value="ECO:0007669"/>
    <property type="project" value="Ensembl"/>
</dbReference>
<comment type="function">
    <text evidence="5">LIF has the capacity to induce terminal differentiation in leukemic cells. Its activities include the induction of hematopoietic differentiation in normal and myeloid leukemia cells, the induction of neuronal cell differentiation, and the stimulation of acute-phase protein synthesis in hepatocytes.</text>
</comment>
<reference evidence="6" key="2">
    <citation type="submission" date="2025-09" db="UniProtKB">
        <authorList>
            <consortium name="Ensembl"/>
        </authorList>
    </citation>
    <scope>IDENTIFICATION</scope>
</reference>
<evidence type="ECO:0000256" key="1">
    <source>
        <dbReference type="ARBA" id="ARBA00004613"/>
    </source>
</evidence>
<dbReference type="GO" id="GO:0006955">
    <property type="term" value="P:immune response"/>
    <property type="evidence" value="ECO:0007669"/>
    <property type="project" value="InterPro"/>
</dbReference>
<reference evidence="6" key="1">
    <citation type="submission" date="2025-08" db="UniProtKB">
        <authorList>
            <consortium name="Ensembl"/>
        </authorList>
    </citation>
    <scope>IDENTIFICATION</scope>
</reference>
<dbReference type="GO" id="GO:0005829">
    <property type="term" value="C:cytosol"/>
    <property type="evidence" value="ECO:0007669"/>
    <property type="project" value="Ensembl"/>
</dbReference>
<evidence type="ECO:0000313" key="7">
    <source>
        <dbReference type="Proteomes" id="UP000694392"/>
    </source>
</evidence>